<keyword evidence="1" id="KW-0812">Transmembrane</keyword>
<organism evidence="2 3">
    <name type="scientific">Clostridium magnum DSM 2767</name>
    <dbReference type="NCBI Taxonomy" id="1121326"/>
    <lineage>
        <taxon>Bacteria</taxon>
        <taxon>Bacillati</taxon>
        <taxon>Bacillota</taxon>
        <taxon>Clostridia</taxon>
        <taxon>Eubacteriales</taxon>
        <taxon>Clostridiaceae</taxon>
        <taxon>Clostridium</taxon>
    </lineage>
</organism>
<evidence type="ECO:0008006" key="4">
    <source>
        <dbReference type="Google" id="ProtNLM"/>
    </source>
</evidence>
<comment type="caution">
    <text evidence="2">The sequence shown here is derived from an EMBL/GenBank/DDBJ whole genome shotgun (WGS) entry which is preliminary data.</text>
</comment>
<proteinExistence type="predicted"/>
<name>A0A161WW82_9CLOT</name>
<accession>A0A161WW82</accession>
<gene>
    <name evidence="2" type="ORF">CLMAG_29860</name>
</gene>
<reference evidence="2 3" key="1">
    <citation type="submission" date="2016-04" db="EMBL/GenBank/DDBJ databases">
        <title>Genome sequence of Clostridium magnum DSM 2767.</title>
        <authorList>
            <person name="Poehlein A."/>
            <person name="Uhlig R."/>
            <person name="Fischer R."/>
            <person name="Bahl H."/>
            <person name="Daniel R."/>
        </authorList>
    </citation>
    <scope>NUCLEOTIDE SEQUENCE [LARGE SCALE GENOMIC DNA]</scope>
    <source>
        <strain evidence="2 3">DSM 2767</strain>
    </source>
</reference>
<dbReference type="RefSeq" id="WP_066623631.1">
    <property type="nucleotide sequence ID" value="NZ_FQXL01000027.1"/>
</dbReference>
<dbReference type="Proteomes" id="UP000076603">
    <property type="component" value="Unassembled WGS sequence"/>
</dbReference>
<evidence type="ECO:0000313" key="2">
    <source>
        <dbReference type="EMBL" id="KZL91228.1"/>
    </source>
</evidence>
<keyword evidence="1" id="KW-1133">Transmembrane helix</keyword>
<evidence type="ECO:0000313" key="3">
    <source>
        <dbReference type="Proteomes" id="UP000076603"/>
    </source>
</evidence>
<dbReference type="STRING" id="1121326.CLMAG_29860"/>
<keyword evidence="3" id="KW-1185">Reference proteome</keyword>
<dbReference type="OrthoDB" id="1935379at2"/>
<keyword evidence="1" id="KW-0472">Membrane</keyword>
<dbReference type="EMBL" id="LWAE01000003">
    <property type="protein sequence ID" value="KZL91228.1"/>
    <property type="molecule type" value="Genomic_DNA"/>
</dbReference>
<dbReference type="AlphaFoldDB" id="A0A161WW82"/>
<dbReference type="PATRIC" id="fig|1121326.3.peg.3010"/>
<sequence length="92" mass="10481">MDFVNKNFSGTFKIIIAIAAMFVFIKILPLLLIVGLIAWTGFKGVRYFKARAHKKVNKHEKMDVSTNIDGNGDPFDFTGKNVVDVEYEEIRK</sequence>
<evidence type="ECO:0000256" key="1">
    <source>
        <dbReference type="SAM" id="Phobius"/>
    </source>
</evidence>
<feature type="transmembrane region" description="Helical" evidence="1">
    <location>
        <begin position="12"/>
        <end position="39"/>
    </location>
</feature>
<protein>
    <recommendedName>
        <fullName evidence="4">DUF4834 domain-containing protein</fullName>
    </recommendedName>
</protein>